<accession>A0A3G6YNJ7</accession>
<sequence>MHHAVFGFTPSEGLLNDIQTGIANKNSSEPLYPLRDKIALQLNEEIIDNVLIQLVQHFPASEKRDTAEKLAGYVKSTVAVLLKQLLSKAPNDVVKQSVEFSEKSLFKDPQGQYKVGVTLDPSLVTNLQHNFTELKAGNDINKAALAELYKQFGDAMVKHFMSDFNKTLDLGMIKRKAADIGAAAVTKAVHIAIDKLIPSLNRTELKAMAEYHESLFFN</sequence>
<gene>
    <name evidence="1" type="ORF">DKE52_006115</name>
</gene>
<reference evidence="1 2" key="2">
    <citation type="submission" date="2018-12" db="EMBL/GenBank/DDBJ databases">
        <title>Molecular Epidemiology of Emerging Carbapenem-Resistance in Acinetobacter nosocomialis and Acinetobacter pittii in Taiwan, 2010-2014.</title>
        <authorList>
            <person name="Huang W.-C."/>
            <person name="Wang H.-Y."/>
            <person name="Lai J.-F."/>
            <person name="Lauderdale T.-L."/>
            <person name="Sytwu H.-K."/>
        </authorList>
    </citation>
    <scope>NUCLEOTIDE SEQUENCE [LARGE SCALE GENOMIC DNA]</scope>
    <source>
        <strain evidence="1 2">2014S06-099</strain>
    </source>
</reference>
<name>A0A3G6YNJ7_ACIPI</name>
<dbReference type="AlphaFoldDB" id="A0A3G6YNJ7"/>
<evidence type="ECO:0000313" key="1">
    <source>
        <dbReference type="EMBL" id="AZC01365.1"/>
    </source>
</evidence>
<protein>
    <recommendedName>
        <fullName evidence="3">EsvE2</fullName>
    </recommendedName>
</protein>
<dbReference type="EMBL" id="CP033540">
    <property type="protein sequence ID" value="AZC01365.1"/>
    <property type="molecule type" value="Genomic_DNA"/>
</dbReference>
<proteinExistence type="predicted"/>
<evidence type="ECO:0008006" key="3">
    <source>
        <dbReference type="Google" id="ProtNLM"/>
    </source>
</evidence>
<dbReference type="Proteomes" id="UP000254410">
    <property type="component" value="Chromosome"/>
</dbReference>
<organism evidence="1 2">
    <name type="scientific">Acinetobacter pittii</name>
    <name type="common">Acinetobacter genomosp. 3</name>
    <dbReference type="NCBI Taxonomy" id="48296"/>
    <lineage>
        <taxon>Bacteria</taxon>
        <taxon>Pseudomonadati</taxon>
        <taxon>Pseudomonadota</taxon>
        <taxon>Gammaproteobacteria</taxon>
        <taxon>Moraxellales</taxon>
        <taxon>Moraxellaceae</taxon>
        <taxon>Acinetobacter</taxon>
        <taxon>Acinetobacter calcoaceticus/baumannii complex</taxon>
    </lineage>
</organism>
<evidence type="ECO:0000313" key="2">
    <source>
        <dbReference type="Proteomes" id="UP000254410"/>
    </source>
</evidence>
<reference evidence="1 2" key="1">
    <citation type="submission" date="2018-11" db="EMBL/GenBank/DDBJ databases">
        <authorList>
            <person name="Kuo S.-C."/>
            <person name="Chen F.-J."/>
            <person name="Liao Y.-C."/>
        </authorList>
    </citation>
    <scope>NUCLEOTIDE SEQUENCE [LARGE SCALE GENOMIC DNA]</scope>
    <source>
        <strain evidence="1 2">2014S06-099</strain>
    </source>
</reference>